<dbReference type="EMBL" id="JAVHJO010000015">
    <property type="protein sequence ID" value="KAK6527523.1"/>
    <property type="molecule type" value="Genomic_DNA"/>
</dbReference>
<name>A0AAV9WXW8_9PEZI</name>
<protein>
    <submittedName>
        <fullName evidence="2">Uncharacterized protein</fullName>
    </submittedName>
</protein>
<dbReference type="AlphaFoldDB" id="A0AAV9WXW8"/>
<sequence>MRFIASIPFLIAEIAAIVTSVSISTTSSLKCEADNCLRAIRASAFPTRPGTADCSSYFRAIVTPTTVTISQTVTTITVTQTVSTFTVLPTTTAPTTITAFKRKRQATGIPTSIPAYASPCSGSSRYESACSCIGLTRNTITLSTPTTTVSVTVTSTTTQIVATSSVHPFVLQVETSGGTFYGLRVTEMGAYDIGLTASRSDALLFYFNPNDGSWVPEGYPGVITTYDFGMSYSPLFITYNYTPVNCTLDGNGVMTCTSTRFVQFGTYNNNYSLKLGTADTDWAAIGGEAVTVKAVFV</sequence>
<comment type="caution">
    <text evidence="2">The sequence shown here is derived from an EMBL/GenBank/DDBJ whole genome shotgun (WGS) entry which is preliminary data.</text>
</comment>
<feature type="signal peptide" evidence="1">
    <location>
        <begin position="1"/>
        <end position="20"/>
    </location>
</feature>
<organism evidence="2 3">
    <name type="scientific">Orbilia ellipsospora</name>
    <dbReference type="NCBI Taxonomy" id="2528407"/>
    <lineage>
        <taxon>Eukaryota</taxon>
        <taxon>Fungi</taxon>
        <taxon>Dikarya</taxon>
        <taxon>Ascomycota</taxon>
        <taxon>Pezizomycotina</taxon>
        <taxon>Orbiliomycetes</taxon>
        <taxon>Orbiliales</taxon>
        <taxon>Orbiliaceae</taxon>
        <taxon>Orbilia</taxon>
    </lineage>
</organism>
<reference evidence="2 3" key="1">
    <citation type="submission" date="2019-10" db="EMBL/GenBank/DDBJ databases">
        <authorList>
            <person name="Palmer J.M."/>
        </authorList>
    </citation>
    <scope>NUCLEOTIDE SEQUENCE [LARGE SCALE GENOMIC DNA]</scope>
    <source>
        <strain evidence="2 3">TWF694</strain>
    </source>
</reference>
<evidence type="ECO:0000313" key="3">
    <source>
        <dbReference type="Proteomes" id="UP001365542"/>
    </source>
</evidence>
<dbReference type="Proteomes" id="UP001365542">
    <property type="component" value="Unassembled WGS sequence"/>
</dbReference>
<keyword evidence="1" id="KW-0732">Signal</keyword>
<gene>
    <name evidence="2" type="ORF">TWF694_004506</name>
</gene>
<evidence type="ECO:0000256" key="1">
    <source>
        <dbReference type="SAM" id="SignalP"/>
    </source>
</evidence>
<proteinExistence type="predicted"/>
<evidence type="ECO:0000313" key="2">
    <source>
        <dbReference type="EMBL" id="KAK6527523.1"/>
    </source>
</evidence>
<accession>A0AAV9WXW8</accession>
<feature type="chain" id="PRO_5043418197" evidence="1">
    <location>
        <begin position="21"/>
        <end position="297"/>
    </location>
</feature>
<keyword evidence="3" id="KW-1185">Reference proteome</keyword>